<dbReference type="KEGG" id="dgo:DGo_CA1540"/>
<keyword evidence="2" id="KW-1185">Reference proteome</keyword>
<dbReference type="PATRIC" id="fig|745776.4.peg.1582"/>
<evidence type="ECO:0000313" key="2">
    <source>
        <dbReference type="Proteomes" id="UP000007575"/>
    </source>
</evidence>
<dbReference type="HOGENOM" id="CLU_2537009_0_0_0"/>
<proteinExistence type="predicted"/>
<dbReference type="AlphaFoldDB" id="H8GUE3"/>
<accession>H8GUE3</accession>
<protein>
    <submittedName>
        <fullName evidence="1">Uncharacterized protein</fullName>
    </submittedName>
</protein>
<reference evidence="1 2" key="1">
    <citation type="journal article" date="2012" name="PLoS ONE">
        <title>Genome sequence and transcriptome analysis of the radioresistant bacterium Deinococcus gobiensis: insights into the extreme environmental adaptations.</title>
        <authorList>
            <person name="Yuan M."/>
            <person name="Chen M."/>
            <person name="Zhang W."/>
            <person name="Lu W."/>
            <person name="Wang J."/>
            <person name="Yang M."/>
            <person name="Zhao P."/>
            <person name="Tang R."/>
            <person name="Li X."/>
            <person name="Hao Y."/>
            <person name="Zhou Z."/>
            <person name="Zhan Y."/>
            <person name="Yu H."/>
            <person name="Teng C."/>
            <person name="Yan Y."/>
            <person name="Ping S."/>
            <person name="Wang Y."/>
            <person name="Lin M."/>
        </authorList>
    </citation>
    <scope>NUCLEOTIDE SEQUENCE [LARGE SCALE GENOMIC DNA]</scope>
    <source>
        <strain evidence="1 2">I-0</strain>
    </source>
</reference>
<dbReference type="EMBL" id="CP002191">
    <property type="protein sequence ID" value="AFD25467.1"/>
    <property type="molecule type" value="Genomic_DNA"/>
</dbReference>
<dbReference type="STRING" id="745776.DGo_CA1540"/>
<gene>
    <name evidence="1" type="ordered locus">DGo_CA1540</name>
</gene>
<sequence>MEDAASLWTVTLGVTRQGEAALLVGRDDRPALTLHAGTVEEVLTLAAASPDLPAAPDHALHDDLDLLFGTLRPWDPARLSRAA</sequence>
<dbReference type="Proteomes" id="UP000007575">
    <property type="component" value="Chromosome"/>
</dbReference>
<evidence type="ECO:0000313" key="1">
    <source>
        <dbReference type="EMBL" id="AFD25467.1"/>
    </source>
</evidence>
<name>H8GUE3_DEIGI</name>
<organism evidence="1 2">
    <name type="scientific">Deinococcus gobiensis (strain DSM 21396 / JCM 16679 / CGMCC 1.7299 / I-0)</name>
    <dbReference type="NCBI Taxonomy" id="745776"/>
    <lineage>
        <taxon>Bacteria</taxon>
        <taxon>Thermotogati</taxon>
        <taxon>Deinococcota</taxon>
        <taxon>Deinococci</taxon>
        <taxon>Deinococcales</taxon>
        <taxon>Deinococcaceae</taxon>
        <taxon>Deinococcus</taxon>
    </lineage>
</organism>